<name>A0A561QSN4_9HYPH</name>
<accession>A0A561QSN4</accession>
<evidence type="ECO:0000313" key="2">
    <source>
        <dbReference type="Proteomes" id="UP000320653"/>
    </source>
</evidence>
<dbReference type="Pfam" id="PF06169">
    <property type="entry name" value="DUF982"/>
    <property type="match status" value="1"/>
</dbReference>
<sequence length="68" mass="7440">MSNEWQKPVRVNDGGLTITVASAAQARTFLQHAKRSDQWGEAWAKCSAAAEGRLSNDEARQAFLKAAH</sequence>
<comment type="caution">
    <text evidence="1">The sequence shown here is derived from an EMBL/GenBank/DDBJ whole genome shotgun (WGS) entry which is preliminary data.</text>
</comment>
<gene>
    <name evidence="1" type="ORF">FHW37_104591</name>
</gene>
<dbReference type="AlphaFoldDB" id="A0A561QSN4"/>
<protein>
    <submittedName>
        <fullName evidence="1">Uncharacterized protein DUF982</fullName>
    </submittedName>
</protein>
<dbReference type="Gene3D" id="6.10.250.730">
    <property type="match status" value="1"/>
</dbReference>
<dbReference type="InterPro" id="IPR010385">
    <property type="entry name" value="DUF982"/>
</dbReference>
<proteinExistence type="predicted"/>
<reference evidence="1 2" key="1">
    <citation type="submission" date="2019-06" db="EMBL/GenBank/DDBJ databases">
        <title>Sorghum-associated microbial communities from plants grown in Nebraska, USA.</title>
        <authorList>
            <person name="Schachtman D."/>
        </authorList>
    </citation>
    <scope>NUCLEOTIDE SEQUENCE [LARGE SCALE GENOMIC DNA]</scope>
    <source>
        <strain evidence="1 2">1225</strain>
    </source>
</reference>
<dbReference type="RefSeq" id="WP_186458314.1">
    <property type="nucleotide sequence ID" value="NZ_VIWP01000004.1"/>
</dbReference>
<organism evidence="1 2">
    <name type="scientific">Neorhizobium alkalisoli</name>
    <dbReference type="NCBI Taxonomy" id="528178"/>
    <lineage>
        <taxon>Bacteria</taxon>
        <taxon>Pseudomonadati</taxon>
        <taxon>Pseudomonadota</taxon>
        <taxon>Alphaproteobacteria</taxon>
        <taxon>Hyphomicrobiales</taxon>
        <taxon>Rhizobiaceae</taxon>
        <taxon>Rhizobium/Agrobacterium group</taxon>
        <taxon>Neorhizobium</taxon>
    </lineage>
</organism>
<keyword evidence="2" id="KW-1185">Reference proteome</keyword>
<dbReference type="EMBL" id="VIWP01000004">
    <property type="protein sequence ID" value="TWF53312.1"/>
    <property type="molecule type" value="Genomic_DNA"/>
</dbReference>
<dbReference type="Proteomes" id="UP000320653">
    <property type="component" value="Unassembled WGS sequence"/>
</dbReference>
<evidence type="ECO:0000313" key="1">
    <source>
        <dbReference type="EMBL" id="TWF53312.1"/>
    </source>
</evidence>